<dbReference type="CDD" id="cd03136">
    <property type="entry name" value="GATase1_AraC_ArgR_like"/>
    <property type="match status" value="1"/>
</dbReference>
<dbReference type="InterPro" id="IPR018060">
    <property type="entry name" value="HTH_AraC"/>
</dbReference>
<dbReference type="SUPFAM" id="SSF52317">
    <property type="entry name" value="Class I glutamine amidotransferase-like"/>
    <property type="match status" value="1"/>
</dbReference>
<dbReference type="Gene3D" id="3.40.50.880">
    <property type="match status" value="1"/>
</dbReference>
<dbReference type="InterPro" id="IPR050204">
    <property type="entry name" value="AraC_XylS_family_regulators"/>
</dbReference>
<evidence type="ECO:0000313" key="5">
    <source>
        <dbReference type="EMBL" id="RWR16888.1"/>
    </source>
</evidence>
<reference evidence="5 6" key="2">
    <citation type="submission" date="2019-01" db="EMBL/GenBank/DDBJ databases">
        <authorList>
            <person name="Li Y."/>
        </authorList>
    </citation>
    <scope>NUCLEOTIDE SEQUENCE [LARGE SCALE GENOMIC DNA]</scope>
    <source>
        <strain evidence="5 6">SK2B-1</strain>
    </source>
</reference>
<dbReference type="InterPro" id="IPR029062">
    <property type="entry name" value="Class_I_gatase-like"/>
</dbReference>
<dbReference type="Gene3D" id="1.10.10.60">
    <property type="entry name" value="Homeodomain-like"/>
    <property type="match status" value="1"/>
</dbReference>
<reference evidence="5 6" key="1">
    <citation type="submission" date="2019-01" db="EMBL/GenBank/DDBJ databases">
        <title>Sinorhodobacter populi sp. nov. isolated from the symptomatic bark tissue of Populus euramericana canker.</title>
        <authorList>
            <person name="Xu G."/>
        </authorList>
    </citation>
    <scope>NUCLEOTIDE SEQUENCE [LARGE SCALE GENOMIC DNA]</scope>
    <source>
        <strain evidence="5 6">SK2B-1</strain>
    </source>
</reference>
<gene>
    <name evidence="5" type="ORF">D2T30_20580</name>
</gene>
<name>A0A443J8N3_9RHOB</name>
<evidence type="ECO:0000313" key="6">
    <source>
        <dbReference type="Proteomes" id="UP000284476"/>
    </source>
</evidence>
<evidence type="ECO:0000256" key="1">
    <source>
        <dbReference type="ARBA" id="ARBA00023015"/>
    </source>
</evidence>
<keyword evidence="2" id="KW-0238">DNA-binding</keyword>
<dbReference type="EMBL" id="SAUZ01000035">
    <property type="protein sequence ID" value="RWR16888.1"/>
    <property type="molecule type" value="Genomic_DNA"/>
</dbReference>
<dbReference type="InterPro" id="IPR002818">
    <property type="entry name" value="DJ-1/PfpI"/>
</dbReference>
<dbReference type="SMART" id="SM00342">
    <property type="entry name" value="HTH_ARAC"/>
    <property type="match status" value="1"/>
</dbReference>
<dbReference type="SUPFAM" id="SSF46689">
    <property type="entry name" value="Homeodomain-like"/>
    <property type="match status" value="1"/>
</dbReference>
<keyword evidence="3" id="KW-0804">Transcription</keyword>
<accession>A0A443J8N3</accession>
<organism evidence="5 6">
    <name type="scientific">Paenirhodobacter populi</name>
    <dbReference type="NCBI Taxonomy" id="2306993"/>
    <lineage>
        <taxon>Bacteria</taxon>
        <taxon>Pseudomonadati</taxon>
        <taxon>Pseudomonadota</taxon>
        <taxon>Alphaproteobacteria</taxon>
        <taxon>Rhodobacterales</taxon>
        <taxon>Rhodobacter group</taxon>
        <taxon>Paenirhodobacter</taxon>
    </lineage>
</organism>
<dbReference type="Proteomes" id="UP000284476">
    <property type="component" value="Unassembled WGS sequence"/>
</dbReference>
<evidence type="ECO:0000256" key="3">
    <source>
        <dbReference type="ARBA" id="ARBA00023163"/>
    </source>
</evidence>
<comment type="caution">
    <text evidence="5">The sequence shown here is derived from an EMBL/GenBank/DDBJ whole genome shotgun (WGS) entry which is preliminary data.</text>
</comment>
<dbReference type="RefSeq" id="WP_128210350.1">
    <property type="nucleotide sequence ID" value="NZ_JBHRSO010000001.1"/>
</dbReference>
<dbReference type="GO" id="GO:0003700">
    <property type="term" value="F:DNA-binding transcription factor activity"/>
    <property type="evidence" value="ECO:0007669"/>
    <property type="project" value="InterPro"/>
</dbReference>
<evidence type="ECO:0000256" key="2">
    <source>
        <dbReference type="ARBA" id="ARBA00023125"/>
    </source>
</evidence>
<sequence>MISSWSSLRFGILPLEDFELAALAAFMDALRFAGGAADTRCAWNILSLDMEPIRADSGIAIQPDAPLSDPSQIDYLVVIGGASPPDRPIPEDVTRLLRSAAEGATRVIALRSGVFALAEAGLLDGCGCSVELALHMDFRERFPRTIPLPDAFVIDGCSLTCAENRGVSDLAAHVASAHHGRTGLRETSTPLSSSAQDPLVVAALLWMGQNLEIAQTIEDLARDMRVSRRKLERHFRADIGKSPQKAYMSLRLAKAKRLLRTTDESISEIALSCGFCDASHLVRLMKGNLGMTPAQIRKVMDTRDDEASAP</sequence>
<dbReference type="Pfam" id="PF12833">
    <property type="entry name" value="HTH_18"/>
    <property type="match status" value="1"/>
</dbReference>
<dbReference type="InterPro" id="IPR009057">
    <property type="entry name" value="Homeodomain-like_sf"/>
</dbReference>
<dbReference type="PROSITE" id="PS01124">
    <property type="entry name" value="HTH_ARAC_FAMILY_2"/>
    <property type="match status" value="1"/>
</dbReference>
<dbReference type="PANTHER" id="PTHR46796">
    <property type="entry name" value="HTH-TYPE TRANSCRIPTIONAL ACTIVATOR RHAS-RELATED"/>
    <property type="match status" value="1"/>
</dbReference>
<feature type="domain" description="HTH araC/xylS-type" evidence="4">
    <location>
        <begin position="201"/>
        <end position="299"/>
    </location>
</feature>
<protein>
    <submittedName>
        <fullName evidence="5">Helix-turn-helix domain-containing protein</fullName>
    </submittedName>
</protein>
<dbReference type="AlphaFoldDB" id="A0A443J8N3"/>
<evidence type="ECO:0000259" key="4">
    <source>
        <dbReference type="PROSITE" id="PS01124"/>
    </source>
</evidence>
<dbReference type="GO" id="GO:0043565">
    <property type="term" value="F:sequence-specific DNA binding"/>
    <property type="evidence" value="ECO:0007669"/>
    <property type="project" value="InterPro"/>
</dbReference>
<dbReference type="Pfam" id="PF01965">
    <property type="entry name" value="DJ-1_PfpI"/>
    <property type="match status" value="1"/>
</dbReference>
<keyword evidence="1" id="KW-0805">Transcription regulation</keyword>
<proteinExistence type="predicted"/>